<proteinExistence type="predicted"/>
<evidence type="ECO:0000313" key="1">
    <source>
        <dbReference type="EMBL" id="MBX41205.1"/>
    </source>
</evidence>
<reference evidence="1" key="1">
    <citation type="submission" date="2018-02" db="EMBL/GenBank/DDBJ databases">
        <title>Rhizophora mucronata_Transcriptome.</title>
        <authorList>
            <person name="Meera S.P."/>
            <person name="Sreeshan A."/>
            <person name="Augustine A."/>
        </authorList>
    </citation>
    <scope>NUCLEOTIDE SEQUENCE</scope>
    <source>
        <tissue evidence="1">Leaf</tissue>
    </source>
</reference>
<dbReference type="EMBL" id="GGEC01060721">
    <property type="protein sequence ID" value="MBX41205.1"/>
    <property type="molecule type" value="Transcribed_RNA"/>
</dbReference>
<name>A0A2P2NFD9_RHIMU</name>
<organism evidence="1">
    <name type="scientific">Rhizophora mucronata</name>
    <name type="common">Asiatic mangrove</name>
    <dbReference type="NCBI Taxonomy" id="61149"/>
    <lineage>
        <taxon>Eukaryota</taxon>
        <taxon>Viridiplantae</taxon>
        <taxon>Streptophyta</taxon>
        <taxon>Embryophyta</taxon>
        <taxon>Tracheophyta</taxon>
        <taxon>Spermatophyta</taxon>
        <taxon>Magnoliopsida</taxon>
        <taxon>eudicotyledons</taxon>
        <taxon>Gunneridae</taxon>
        <taxon>Pentapetalae</taxon>
        <taxon>rosids</taxon>
        <taxon>fabids</taxon>
        <taxon>Malpighiales</taxon>
        <taxon>Rhizophoraceae</taxon>
        <taxon>Rhizophora</taxon>
    </lineage>
</organism>
<protein>
    <submittedName>
        <fullName evidence="1">Uncharacterized protein</fullName>
    </submittedName>
</protein>
<accession>A0A2P2NFD9</accession>
<dbReference type="AlphaFoldDB" id="A0A2P2NFD9"/>
<sequence>MITCVDRSAVEELFFFLVFLPVRKP</sequence>